<feature type="region of interest" description="Disordered" evidence="1">
    <location>
        <begin position="150"/>
        <end position="169"/>
    </location>
</feature>
<dbReference type="Pfam" id="PF07454">
    <property type="entry name" value="SpoIIP"/>
    <property type="match status" value="1"/>
</dbReference>
<evidence type="ECO:0000313" key="3">
    <source>
        <dbReference type="EMBL" id="UOQ46330.1"/>
    </source>
</evidence>
<keyword evidence="2" id="KW-0812">Transmembrane</keyword>
<keyword evidence="2" id="KW-1133">Transmembrane helix</keyword>
<keyword evidence="4" id="KW-1185">Reference proteome</keyword>
<proteinExistence type="predicted"/>
<name>A0ABY4EPD9_9BACI</name>
<dbReference type="SUPFAM" id="SSF53187">
    <property type="entry name" value="Zn-dependent exopeptidases"/>
    <property type="match status" value="1"/>
</dbReference>
<dbReference type="NCBIfam" id="TIGR02867">
    <property type="entry name" value="spore_II_P"/>
    <property type="match status" value="1"/>
</dbReference>
<evidence type="ECO:0000256" key="2">
    <source>
        <dbReference type="SAM" id="Phobius"/>
    </source>
</evidence>
<dbReference type="Proteomes" id="UP000831787">
    <property type="component" value="Chromosome"/>
</dbReference>
<dbReference type="InterPro" id="IPR010897">
    <property type="entry name" value="Spore_II_P"/>
</dbReference>
<keyword evidence="2" id="KW-0472">Membrane</keyword>
<evidence type="ECO:0000313" key="4">
    <source>
        <dbReference type="Proteomes" id="UP000831787"/>
    </source>
</evidence>
<feature type="transmembrane region" description="Helical" evidence="2">
    <location>
        <begin position="21"/>
        <end position="42"/>
    </location>
</feature>
<reference evidence="3 4" key="1">
    <citation type="submission" date="2022-04" db="EMBL/GenBank/DDBJ databases">
        <title>Halobacillus sp. isolated from saltern.</title>
        <authorList>
            <person name="Won M."/>
            <person name="Lee C.-M."/>
            <person name="Woen H.-Y."/>
            <person name="Kwon S.-W."/>
        </authorList>
    </citation>
    <scope>NUCLEOTIDE SEQUENCE [LARGE SCALE GENOMIC DNA]</scope>
    <source>
        <strain evidence="3 4">SSBR10-3</strain>
    </source>
</reference>
<evidence type="ECO:0000256" key="1">
    <source>
        <dbReference type="SAM" id="MobiDB-lite"/>
    </source>
</evidence>
<organism evidence="3 4">
    <name type="scientific">Halobacillus salinarum</name>
    <dbReference type="NCBI Taxonomy" id="2932257"/>
    <lineage>
        <taxon>Bacteria</taxon>
        <taxon>Bacillati</taxon>
        <taxon>Bacillota</taxon>
        <taxon>Bacilli</taxon>
        <taxon>Bacillales</taxon>
        <taxon>Bacillaceae</taxon>
        <taxon>Halobacillus</taxon>
    </lineage>
</organism>
<accession>A0ABY4EPD9</accession>
<dbReference type="RefSeq" id="WP_244713449.1">
    <property type="nucleotide sequence ID" value="NZ_CP095073.1"/>
</dbReference>
<dbReference type="EMBL" id="CP095073">
    <property type="protein sequence ID" value="UOQ46330.1"/>
    <property type="molecule type" value="Genomic_DNA"/>
</dbReference>
<sequence length="385" mass="43446">MPHYPKWKQKRPNRIRRWTTWFGAAISILLLLFIGIGFLTGAKTTYRIYSDTIQGWTTQLKGSSFIYLFEMENRLFAGAHPEGENFPGLSRLSFQLLTSLTPNDPRSLLGREIPGLSSYNSEIIIAGEGTDYTTLPIESKAPIDVVQKDRDAVGGEEPSQPEEQKKNKQEAKVFIYNTHNRESFLPQLPKGTSSDEAYSGKVNVSLISKRIADDLEKHGIGAAVDHTDFSNVLKQKGMEYYQSYDASRPVVKEAMNQNKSLQYFFDIHRDSLPHDVTTTTIDGKNYARIIFVIGAENKNYEKNLKLASELHKRIEKNYPGLSRGVITKRGSGVNGIYNQDLNQNAILFEVGGLGNNLDELYRTADVMAEVFSDYYFDAEKVSKNS</sequence>
<gene>
    <name evidence="3" type="ORF">MUN89_10685</name>
</gene>
<protein>
    <submittedName>
        <fullName evidence="3">Stage II sporulation protein P</fullName>
    </submittedName>
</protein>